<comment type="caution">
    <text evidence="1">The sequence shown here is derived from an EMBL/GenBank/DDBJ whole genome shotgun (WGS) entry which is preliminary data.</text>
</comment>
<protein>
    <submittedName>
        <fullName evidence="1">Uncharacterized protein</fullName>
    </submittedName>
</protein>
<dbReference type="Proteomes" id="UP001518680">
    <property type="component" value="Unassembled WGS sequence"/>
</dbReference>
<accession>A0ABS1Y854</accession>
<proteinExistence type="predicted"/>
<evidence type="ECO:0000313" key="1">
    <source>
        <dbReference type="EMBL" id="MBM0244578.1"/>
    </source>
</evidence>
<keyword evidence="2" id="KW-1185">Reference proteome</keyword>
<sequence>MAIEFIDDLPPAQNYTTIDEQRVDELIDSLLANPGQWAKVPYEWLYPDAAHRKKEALQSRCRNFASRINKGQIRPFNEYPIEATTRQGQLYMRMTATKRQLKGMEL</sequence>
<gene>
    <name evidence="1" type="ORF">GWO63_010095</name>
</gene>
<dbReference type="RefSeq" id="WP_200449280.1">
    <property type="nucleotide sequence ID" value="NZ_JAACBX020000002.1"/>
</dbReference>
<dbReference type="EMBL" id="JAACBX020000002">
    <property type="protein sequence ID" value="MBM0244578.1"/>
    <property type="molecule type" value="Genomic_DNA"/>
</dbReference>
<evidence type="ECO:0000313" key="2">
    <source>
        <dbReference type="Proteomes" id="UP001518680"/>
    </source>
</evidence>
<organism evidence="1 2">
    <name type="scientific">Corynebacterium macginleyi</name>
    <dbReference type="NCBI Taxonomy" id="38290"/>
    <lineage>
        <taxon>Bacteria</taxon>
        <taxon>Bacillati</taxon>
        <taxon>Actinomycetota</taxon>
        <taxon>Actinomycetes</taxon>
        <taxon>Mycobacteriales</taxon>
        <taxon>Corynebacteriaceae</taxon>
        <taxon>Corynebacterium</taxon>
    </lineage>
</organism>
<name>A0ABS1Y854_9CORY</name>
<reference evidence="1 2" key="1">
    <citation type="submission" date="2021-01" db="EMBL/GenBank/DDBJ databases">
        <title>Complete genome sequences of Corynebacterium macginleyi strains isolated from infectious keratitis.</title>
        <authorList>
            <person name="Sagerfors S."/>
            <person name="Poehlein A."/>
            <person name="Soderquist B."/>
            <person name="Bruggemann H."/>
        </authorList>
    </citation>
    <scope>NUCLEOTIDE SEQUENCE [LARGE SCALE GENOMIC DNA]</scope>
    <source>
        <strain evidence="1 2">12T220</strain>
    </source>
</reference>